<gene>
    <name evidence="1" type="ORF">DM02DRAFT_297156</name>
</gene>
<sequence>MTKDHQKFAKFLYIWLDVSDYDRMSYETLELIFRYVNGGEAVFNAASLAKELGSPLIKIHSTNSTYGLNFVYATAYQYLADSSKWDYTKLPIVLKPQMLKQLYRGVTAAWYFTQSERANEQFEALKSGSIDADYSCYFEMTYGLWDAFKLQYTLPHGSPEEDLEISRLCSRLTTFLQSVECFKWFEMSTMINYVGKYSQLYDNILEALDAAERNKRHCHPGFSEFSHARQLFFATWTYIIFKTTPWPTQYEGRFEVFRKEP</sequence>
<dbReference type="AlphaFoldDB" id="A0A2V1DWZ3"/>
<accession>A0A2V1DWZ3</accession>
<reference evidence="1 2" key="1">
    <citation type="journal article" date="2018" name="Sci. Rep.">
        <title>Comparative genomics provides insights into the lifestyle and reveals functional heterogeneity of dark septate endophytic fungi.</title>
        <authorList>
            <person name="Knapp D.G."/>
            <person name="Nemeth J.B."/>
            <person name="Barry K."/>
            <person name="Hainaut M."/>
            <person name="Henrissat B."/>
            <person name="Johnson J."/>
            <person name="Kuo A."/>
            <person name="Lim J.H.P."/>
            <person name="Lipzen A."/>
            <person name="Nolan M."/>
            <person name="Ohm R.A."/>
            <person name="Tamas L."/>
            <person name="Grigoriev I.V."/>
            <person name="Spatafora J.W."/>
            <person name="Nagy L.G."/>
            <person name="Kovacs G.M."/>
        </authorList>
    </citation>
    <scope>NUCLEOTIDE SEQUENCE [LARGE SCALE GENOMIC DNA]</scope>
    <source>
        <strain evidence="1 2">DSE2036</strain>
    </source>
</reference>
<organism evidence="1 2">
    <name type="scientific">Periconia macrospinosa</name>
    <dbReference type="NCBI Taxonomy" id="97972"/>
    <lineage>
        <taxon>Eukaryota</taxon>
        <taxon>Fungi</taxon>
        <taxon>Dikarya</taxon>
        <taxon>Ascomycota</taxon>
        <taxon>Pezizomycotina</taxon>
        <taxon>Dothideomycetes</taxon>
        <taxon>Pleosporomycetidae</taxon>
        <taxon>Pleosporales</taxon>
        <taxon>Massarineae</taxon>
        <taxon>Periconiaceae</taxon>
        <taxon>Periconia</taxon>
    </lineage>
</organism>
<keyword evidence="2" id="KW-1185">Reference proteome</keyword>
<name>A0A2V1DWZ3_9PLEO</name>
<dbReference type="OrthoDB" id="194358at2759"/>
<dbReference type="EMBL" id="KZ805340">
    <property type="protein sequence ID" value="PVI02697.1"/>
    <property type="molecule type" value="Genomic_DNA"/>
</dbReference>
<dbReference type="Proteomes" id="UP000244855">
    <property type="component" value="Unassembled WGS sequence"/>
</dbReference>
<dbReference type="STRING" id="97972.A0A2V1DWZ3"/>
<evidence type="ECO:0000313" key="2">
    <source>
        <dbReference type="Proteomes" id="UP000244855"/>
    </source>
</evidence>
<proteinExistence type="predicted"/>
<evidence type="ECO:0000313" key="1">
    <source>
        <dbReference type="EMBL" id="PVI02697.1"/>
    </source>
</evidence>
<protein>
    <submittedName>
        <fullName evidence="1">Uncharacterized protein</fullName>
    </submittedName>
</protein>